<dbReference type="RefSeq" id="WP_274200649.1">
    <property type="nucleotide sequence ID" value="NZ_JAQZAO010000005.1"/>
</dbReference>
<comment type="caution">
    <text evidence="1">The sequence shown here is derived from an EMBL/GenBank/DDBJ whole genome shotgun (WGS) entry which is preliminary data.</text>
</comment>
<evidence type="ECO:0000313" key="1">
    <source>
        <dbReference type="EMBL" id="MDD7966114.1"/>
    </source>
</evidence>
<organism evidence="1 2">
    <name type="scientific">Actinomycetospora lemnae</name>
    <dbReference type="NCBI Taxonomy" id="3019891"/>
    <lineage>
        <taxon>Bacteria</taxon>
        <taxon>Bacillati</taxon>
        <taxon>Actinomycetota</taxon>
        <taxon>Actinomycetes</taxon>
        <taxon>Pseudonocardiales</taxon>
        <taxon>Pseudonocardiaceae</taxon>
        <taxon>Actinomycetospora</taxon>
    </lineage>
</organism>
<sequence length="354" mass="39230">MNRLRGLAGSAGRAGPLDERVAAARARVWRVVRPRQVPLRADLLRHRGALGDSPLRAVSTPKGCAVQVLLVILFEVTCRRTRLEAGRPTTRALRHSEVEGRPSWQELIATPTVNRRRSTGTARTPEDNRSEQLRAALARLEAHGRIQARYPEGRGRFEGFALLNEASDNLTSSATTYRRPKDDEPAIKVPVEFWINGWVHVLSDSEIVTYLYLLARSEQDRRDGGDGEVAVSAEDWEWAFGGDRAGLVAQRHLARFGLIDVERAEGRRSDGTVEGGGAEDAELPFTAHRYRLIDDGLRYRAAPKVLRALKNAHDLDLDTATWPLLHSAAPDGWTFEGAVAELQHERLAAPPTTS</sequence>
<gene>
    <name evidence="1" type="ORF">PGB27_12260</name>
</gene>
<accession>A0ABT5STM1</accession>
<proteinExistence type="predicted"/>
<dbReference type="EMBL" id="JAQZAO010000005">
    <property type="protein sequence ID" value="MDD7966114.1"/>
    <property type="molecule type" value="Genomic_DNA"/>
</dbReference>
<dbReference type="Proteomes" id="UP001300763">
    <property type="component" value="Unassembled WGS sequence"/>
</dbReference>
<reference evidence="1 2" key="1">
    <citation type="submission" date="2023-02" db="EMBL/GenBank/DDBJ databases">
        <title>Genome sequencing required for Actinomycetospora new species description.</title>
        <authorList>
            <person name="Saimee Y."/>
            <person name="Duangmal K."/>
        </authorList>
    </citation>
    <scope>NUCLEOTIDE SEQUENCE [LARGE SCALE GENOMIC DNA]</scope>
    <source>
        <strain evidence="1 2">DW7H6</strain>
    </source>
</reference>
<name>A0ABT5STM1_9PSEU</name>
<evidence type="ECO:0000313" key="2">
    <source>
        <dbReference type="Proteomes" id="UP001300763"/>
    </source>
</evidence>
<protein>
    <submittedName>
        <fullName evidence="1">Uncharacterized protein</fullName>
    </submittedName>
</protein>
<keyword evidence="2" id="KW-1185">Reference proteome</keyword>